<name>A0A268RZ39_SHOCL</name>
<dbReference type="Proteomes" id="UP000216133">
    <property type="component" value="Unassembled WGS sequence"/>
</dbReference>
<protein>
    <recommendedName>
        <fullName evidence="5">Competence protein CoiA</fullName>
    </recommendedName>
</protein>
<dbReference type="InterPro" id="IPR057253">
    <property type="entry name" value="CoiA-like_N"/>
</dbReference>
<comment type="caution">
    <text evidence="3">The sequence shown here is derived from an EMBL/GenBank/DDBJ whole genome shotgun (WGS) entry which is preliminary data.</text>
</comment>
<gene>
    <name evidence="3" type="ORF">CHH61_13110</name>
</gene>
<feature type="domain" description="Competence protein CoiA-like N-terminal" evidence="2">
    <location>
        <begin position="25"/>
        <end position="72"/>
    </location>
</feature>
<dbReference type="Pfam" id="PF06054">
    <property type="entry name" value="CoiA_nuc"/>
    <property type="match status" value="1"/>
</dbReference>
<dbReference type="AlphaFoldDB" id="A0A268RZ39"/>
<organism evidence="3 4">
    <name type="scientific">Shouchella clausii</name>
    <name type="common">Alkalihalobacillus clausii</name>
    <dbReference type="NCBI Taxonomy" id="79880"/>
    <lineage>
        <taxon>Bacteria</taxon>
        <taxon>Bacillati</taxon>
        <taxon>Bacillota</taxon>
        <taxon>Bacilli</taxon>
        <taxon>Bacillales</taxon>
        <taxon>Bacillaceae</taxon>
        <taxon>Shouchella</taxon>
    </lineage>
</organism>
<accession>A0A268RZ39</accession>
<evidence type="ECO:0000313" key="4">
    <source>
        <dbReference type="Proteomes" id="UP000216133"/>
    </source>
</evidence>
<dbReference type="EMBL" id="NPBS01000068">
    <property type="protein sequence ID" value="PAF25524.1"/>
    <property type="molecule type" value="Genomic_DNA"/>
</dbReference>
<reference evidence="3 4" key="1">
    <citation type="submission" date="2017-07" db="EMBL/GenBank/DDBJ databases">
        <title>Isolation and whole genome analysis of endospore-forming bacteria from heroin.</title>
        <authorList>
            <person name="Kalinowski J."/>
            <person name="Ahrens B."/>
            <person name="Al-Dilaimi A."/>
            <person name="Winkler A."/>
            <person name="Wibberg D."/>
            <person name="Schleenbecker U."/>
            <person name="Ruckert C."/>
            <person name="Wolfel R."/>
            <person name="Grass G."/>
        </authorList>
    </citation>
    <scope>NUCLEOTIDE SEQUENCE [LARGE SCALE GENOMIC DNA]</scope>
    <source>
        <strain evidence="3 4">7523-2</strain>
    </source>
</reference>
<dbReference type="InterPro" id="IPR021176">
    <property type="entry name" value="Competence-induced_CoiA"/>
</dbReference>
<dbReference type="Pfam" id="PF25164">
    <property type="entry name" value="CoiA_N"/>
    <property type="match status" value="1"/>
</dbReference>
<evidence type="ECO:0000259" key="2">
    <source>
        <dbReference type="Pfam" id="PF25164"/>
    </source>
</evidence>
<proteinExistence type="predicted"/>
<evidence type="ECO:0008006" key="5">
    <source>
        <dbReference type="Google" id="ProtNLM"/>
    </source>
</evidence>
<feature type="domain" description="Competence protein CoiA nuclease-like" evidence="1">
    <location>
        <begin position="77"/>
        <end position="230"/>
    </location>
</feature>
<evidence type="ECO:0000313" key="3">
    <source>
        <dbReference type="EMBL" id="PAF25524.1"/>
    </source>
</evidence>
<dbReference type="InterPro" id="IPR010330">
    <property type="entry name" value="CoiA_nuc"/>
</dbReference>
<sequence>MKKKKGVWSLLQALDETGRLICFTDKRSHSEWRYLQKSGRFRCPICNQQVRMRLGTKRRWHFAHQKSEMCPSGGEGESDEHVRGKQLLFHWAARQNKATQLETYLRESKQRPDVYIESSSPLALEFQCATLSAKTLYERNTLYARQGISPVWIFGGSRLKRKRRQMFQIQQFEWYGLRHAQREPFFIYLDAHTEKVCLLRHVVAVLPSLALATPSFIALERLTLSDLLQPPPLSVCYADSLSAYRRQVKNNIHRNRSLAHLLATFQLTDIPLTAGWPVPTQRYLQVSPFLWQTSFIHAYLSHALKCAPRTLTQIAVLLSSCLRQFRHPFKPYCDPKKVTAQLAREYLALLEAFGLLKKIAPGAFIKSSEEEILSCKGKEKEQRFLYCWNDLLLANNKRASKVVARQGKETSI</sequence>
<dbReference type="PIRSF" id="PIRSF007487">
    <property type="entry name" value="Competence-induced_CoiA_bac"/>
    <property type="match status" value="1"/>
</dbReference>
<evidence type="ECO:0000259" key="1">
    <source>
        <dbReference type="Pfam" id="PF06054"/>
    </source>
</evidence>